<feature type="transmembrane region" description="Helical" evidence="6">
    <location>
        <begin position="70"/>
        <end position="89"/>
    </location>
</feature>
<dbReference type="Proteomes" id="UP000263377">
    <property type="component" value="Unassembled WGS sequence"/>
</dbReference>
<feature type="domain" description="Major facilitator superfamily (MFS) profile" evidence="7">
    <location>
        <begin position="206"/>
        <end position="413"/>
    </location>
</feature>
<sequence length="413" mass="41884">MKRGQLAFLTGTHIVNDLYQGAVPALLPFLMSQRHYSYTAVSGIALAASGLSSVVQPLFGLLVDRRPRGWLIPAGFLTAAAGITGAALADSYPLTWLFAALAGIGIAAYHPAATNQARVAGGQSQRAMSLFSVGGTLGASLAPALVTLVVGAYGLGGSWLLAVPALVTALLWAAQGRWLRYRGHTPATPAAARGAATSAHRDDWRAFGRLAATTVAWSIPYVTVTSMLALHIQRDLHGSTGTGAAALTLLTLAGAAGTLLGGWLGDRHGRMTPIRTGYLLAVPALAAVAFAPSVAVAMAGAVAFGLAMFLPFAPQVTLAQDYLPTRPGTASGLTLGLAMSVGGLAAPALGGLADAHGLRTVLALVLGVLALGLGSALRLRDRVLPEAGPEQGPEPAPERVNEQAATGAAPGGR</sequence>
<dbReference type="InterPro" id="IPR036259">
    <property type="entry name" value="MFS_trans_sf"/>
</dbReference>
<dbReference type="PANTHER" id="PTHR43129">
    <property type="entry name" value="FOSMIDOMYCIN RESISTANCE PROTEIN"/>
    <property type="match status" value="1"/>
</dbReference>
<accession>A0A372ZQD1</accession>
<feature type="transmembrane region" description="Helical" evidence="6">
    <location>
        <begin position="127"/>
        <end position="150"/>
    </location>
</feature>
<dbReference type="InterPro" id="IPR022324">
    <property type="entry name" value="Bacilysin_exporter_BacE_put"/>
</dbReference>
<organism evidence="8 9">
    <name type="scientific">Kitasatospora xanthocidica</name>
    <dbReference type="NCBI Taxonomy" id="83382"/>
    <lineage>
        <taxon>Bacteria</taxon>
        <taxon>Bacillati</taxon>
        <taxon>Actinomycetota</taxon>
        <taxon>Actinomycetes</taxon>
        <taxon>Kitasatosporales</taxon>
        <taxon>Streptomycetaceae</taxon>
        <taxon>Kitasatospora</taxon>
    </lineage>
</organism>
<dbReference type="AlphaFoldDB" id="A0A372ZQD1"/>
<dbReference type="EMBL" id="QVIG01000001">
    <property type="protein sequence ID" value="RGD57774.1"/>
    <property type="molecule type" value="Genomic_DNA"/>
</dbReference>
<dbReference type="RefSeq" id="WP_074003587.1">
    <property type="nucleotide sequence ID" value="NZ_QVIG01000001.1"/>
</dbReference>
<evidence type="ECO:0000256" key="6">
    <source>
        <dbReference type="SAM" id="Phobius"/>
    </source>
</evidence>
<evidence type="ECO:0000259" key="7">
    <source>
        <dbReference type="PROSITE" id="PS50850"/>
    </source>
</evidence>
<keyword evidence="3 6" id="KW-1133">Transmembrane helix</keyword>
<dbReference type="Pfam" id="PF07690">
    <property type="entry name" value="MFS_1"/>
    <property type="match status" value="1"/>
</dbReference>
<evidence type="ECO:0000256" key="1">
    <source>
        <dbReference type="ARBA" id="ARBA00004651"/>
    </source>
</evidence>
<evidence type="ECO:0000313" key="8">
    <source>
        <dbReference type="EMBL" id="RGD57774.1"/>
    </source>
</evidence>
<dbReference type="InterPro" id="IPR011701">
    <property type="entry name" value="MFS"/>
</dbReference>
<evidence type="ECO:0000256" key="5">
    <source>
        <dbReference type="SAM" id="MobiDB-lite"/>
    </source>
</evidence>
<protein>
    <submittedName>
        <fullName evidence="8">MFS transporter</fullName>
    </submittedName>
</protein>
<name>A0A372ZQD1_9ACTN</name>
<comment type="caution">
    <text evidence="8">The sequence shown here is derived from an EMBL/GenBank/DDBJ whole genome shotgun (WGS) entry which is preliminary data.</text>
</comment>
<keyword evidence="2 6" id="KW-0812">Transmembrane</keyword>
<proteinExistence type="predicted"/>
<keyword evidence="9" id="KW-1185">Reference proteome</keyword>
<feature type="transmembrane region" description="Helical" evidence="6">
    <location>
        <begin position="36"/>
        <end position="63"/>
    </location>
</feature>
<evidence type="ECO:0000256" key="4">
    <source>
        <dbReference type="ARBA" id="ARBA00023136"/>
    </source>
</evidence>
<dbReference type="PROSITE" id="PS50850">
    <property type="entry name" value="MFS"/>
    <property type="match status" value="1"/>
</dbReference>
<evidence type="ECO:0000256" key="3">
    <source>
        <dbReference type="ARBA" id="ARBA00022989"/>
    </source>
</evidence>
<feature type="region of interest" description="Disordered" evidence="5">
    <location>
        <begin position="385"/>
        <end position="413"/>
    </location>
</feature>
<evidence type="ECO:0000313" key="9">
    <source>
        <dbReference type="Proteomes" id="UP000263377"/>
    </source>
</evidence>
<dbReference type="PANTHER" id="PTHR43129:SF1">
    <property type="entry name" value="FOSMIDOMYCIN RESISTANCE PROTEIN"/>
    <property type="match status" value="1"/>
</dbReference>
<reference evidence="8 9" key="1">
    <citation type="submission" date="2018-08" db="EMBL/GenBank/DDBJ databases">
        <title>Diversity &amp; Physiological Properties of Lignin-Decomposing Actinobacteria from Soil.</title>
        <authorList>
            <person name="Roh S.G."/>
            <person name="Kim S.B."/>
        </authorList>
    </citation>
    <scope>NUCLEOTIDE SEQUENCE [LARGE SCALE GENOMIC DNA]</scope>
    <source>
        <strain evidence="8 9">MMS17-GH009</strain>
    </source>
</reference>
<comment type="subcellular location">
    <subcellularLocation>
        <location evidence="1">Cell membrane</location>
        <topology evidence="1">Multi-pass membrane protein</topology>
    </subcellularLocation>
</comment>
<feature type="transmembrane region" description="Helical" evidence="6">
    <location>
        <begin position="244"/>
        <end position="265"/>
    </location>
</feature>
<feature type="transmembrane region" description="Helical" evidence="6">
    <location>
        <begin position="330"/>
        <end position="349"/>
    </location>
</feature>
<gene>
    <name evidence="8" type="ORF">DR950_08225</name>
</gene>
<dbReference type="GO" id="GO:0022857">
    <property type="term" value="F:transmembrane transporter activity"/>
    <property type="evidence" value="ECO:0007669"/>
    <property type="project" value="InterPro"/>
</dbReference>
<dbReference type="PRINTS" id="PR01988">
    <property type="entry name" value="EXPORTERBACE"/>
</dbReference>
<feature type="transmembrane region" description="Helical" evidence="6">
    <location>
        <begin position="156"/>
        <end position="174"/>
    </location>
</feature>
<feature type="transmembrane region" description="Helical" evidence="6">
    <location>
        <begin position="210"/>
        <end position="232"/>
    </location>
</feature>
<dbReference type="SUPFAM" id="SSF103473">
    <property type="entry name" value="MFS general substrate transporter"/>
    <property type="match status" value="1"/>
</dbReference>
<dbReference type="GO" id="GO:0005886">
    <property type="term" value="C:plasma membrane"/>
    <property type="evidence" value="ECO:0007669"/>
    <property type="project" value="UniProtKB-SubCell"/>
</dbReference>
<keyword evidence="4 6" id="KW-0472">Membrane</keyword>
<feature type="transmembrane region" description="Helical" evidence="6">
    <location>
        <begin position="361"/>
        <end position="379"/>
    </location>
</feature>
<dbReference type="CDD" id="cd17478">
    <property type="entry name" value="MFS_FsR"/>
    <property type="match status" value="1"/>
</dbReference>
<evidence type="ECO:0000256" key="2">
    <source>
        <dbReference type="ARBA" id="ARBA00022692"/>
    </source>
</evidence>
<dbReference type="Gene3D" id="1.20.1250.20">
    <property type="entry name" value="MFS general substrate transporter like domains"/>
    <property type="match status" value="2"/>
</dbReference>
<feature type="transmembrane region" description="Helical" evidence="6">
    <location>
        <begin position="95"/>
        <end position="115"/>
    </location>
</feature>
<dbReference type="InterPro" id="IPR020846">
    <property type="entry name" value="MFS_dom"/>
</dbReference>
<feature type="transmembrane region" description="Helical" evidence="6">
    <location>
        <begin position="277"/>
        <end position="310"/>
    </location>
</feature>